<dbReference type="EC" id="5.4.99.12" evidence="4"/>
<dbReference type="HAMAP" id="MF_00171">
    <property type="entry name" value="TruA"/>
    <property type="match status" value="1"/>
</dbReference>
<comment type="subunit">
    <text evidence="4">Homodimer.</text>
</comment>
<evidence type="ECO:0000256" key="5">
    <source>
        <dbReference type="RuleBase" id="RU003792"/>
    </source>
</evidence>
<dbReference type="Gene3D" id="3.30.70.580">
    <property type="entry name" value="Pseudouridine synthase I, catalytic domain, N-terminal subdomain"/>
    <property type="match status" value="1"/>
</dbReference>
<evidence type="ECO:0000256" key="3">
    <source>
        <dbReference type="ARBA" id="ARBA00023235"/>
    </source>
</evidence>
<evidence type="ECO:0000256" key="1">
    <source>
        <dbReference type="ARBA" id="ARBA00009375"/>
    </source>
</evidence>
<evidence type="ECO:0000313" key="7">
    <source>
        <dbReference type="EMBL" id="MET4568095.1"/>
    </source>
</evidence>
<dbReference type="InterPro" id="IPR020095">
    <property type="entry name" value="PsdUridine_synth_TruA_C"/>
</dbReference>
<sequence length="260" mass="28793">MRIALGIEYDGTDFNGWQRLKTDVSVQGVLEQALSKVADHPVEVSCAGRTDAGVHGRCQVVHFDTEARRDMRGWVLGTCSNLPASVAVLWAQPVLDSFHARYAARSRRYRYHILNRPVRAALDARYVTWERLPLDAQRMHAAAQALLGEHDFSAFRALSCQAAHPRRSVLAVSVRREGEQLFVDIEANAFLHHMVRNIVGSLLLIGRGEQPVEWLADLLAGRDRQVAGPTALASGLTFVGPRYEAHWGLPPEVCLMGAGQ</sequence>
<feature type="active site" description="Nucleophile" evidence="4">
    <location>
        <position position="51"/>
    </location>
</feature>
<accession>A0ABV2PSU5</accession>
<keyword evidence="3 4" id="KW-0413">Isomerase</keyword>
<proteinExistence type="inferred from homology"/>
<feature type="domain" description="Pseudouridine synthase I TruA alpha/beta" evidence="6">
    <location>
        <begin position="8"/>
        <end position="102"/>
    </location>
</feature>
<feature type="binding site" evidence="4">
    <location>
        <position position="109"/>
    </location>
    <ligand>
        <name>substrate</name>
    </ligand>
</feature>
<evidence type="ECO:0000313" key="8">
    <source>
        <dbReference type="Proteomes" id="UP001549251"/>
    </source>
</evidence>
<evidence type="ECO:0000256" key="2">
    <source>
        <dbReference type="ARBA" id="ARBA00022694"/>
    </source>
</evidence>
<dbReference type="InterPro" id="IPR020103">
    <property type="entry name" value="PsdUridine_synth_cat_dom_sf"/>
</dbReference>
<dbReference type="PANTHER" id="PTHR11142">
    <property type="entry name" value="PSEUDOURIDYLATE SYNTHASE"/>
    <property type="match status" value="1"/>
</dbReference>
<dbReference type="InterPro" id="IPR020094">
    <property type="entry name" value="TruA/RsuA/RluB/E/F_N"/>
</dbReference>
<evidence type="ECO:0000259" key="6">
    <source>
        <dbReference type="Pfam" id="PF01416"/>
    </source>
</evidence>
<comment type="caution">
    <text evidence="4">Lacks conserved residue(s) required for the propagation of feature annotation.</text>
</comment>
<dbReference type="RefSeq" id="WP_354546937.1">
    <property type="nucleotide sequence ID" value="NZ_JBEPSD010000001.1"/>
</dbReference>
<keyword evidence="2 4" id="KW-0819">tRNA processing</keyword>
<comment type="function">
    <text evidence="4">Formation of pseudouridine at positions 38, 39 and 40 in the anticodon stem and loop of transfer RNAs.</text>
</comment>
<dbReference type="GO" id="GO:0160147">
    <property type="term" value="F:tRNA pseudouridine(38-40) synthase activity"/>
    <property type="evidence" value="ECO:0007669"/>
    <property type="project" value="UniProtKB-EC"/>
</dbReference>
<evidence type="ECO:0000256" key="4">
    <source>
        <dbReference type="HAMAP-Rule" id="MF_00171"/>
    </source>
</evidence>
<feature type="domain" description="Pseudouridine synthase I TruA alpha/beta" evidence="6">
    <location>
        <begin position="142"/>
        <end position="244"/>
    </location>
</feature>
<dbReference type="EMBL" id="JBEPSD010000001">
    <property type="protein sequence ID" value="MET4568095.1"/>
    <property type="molecule type" value="Genomic_DNA"/>
</dbReference>
<dbReference type="PIRSF" id="PIRSF001430">
    <property type="entry name" value="tRNA_psdUrid_synth"/>
    <property type="match status" value="1"/>
</dbReference>
<comment type="similarity">
    <text evidence="1 4 5">Belongs to the tRNA pseudouridine synthase TruA family.</text>
</comment>
<name>A0ABV2PSU5_9GAMM</name>
<dbReference type="Pfam" id="PF01416">
    <property type="entry name" value="PseudoU_synth_1"/>
    <property type="match status" value="2"/>
</dbReference>
<dbReference type="SUPFAM" id="SSF55120">
    <property type="entry name" value="Pseudouridine synthase"/>
    <property type="match status" value="1"/>
</dbReference>
<organism evidence="7 8">
    <name type="scientific">Rhodanobacter soli</name>
    <dbReference type="NCBI Taxonomy" id="590609"/>
    <lineage>
        <taxon>Bacteria</taxon>
        <taxon>Pseudomonadati</taxon>
        <taxon>Pseudomonadota</taxon>
        <taxon>Gammaproteobacteria</taxon>
        <taxon>Lysobacterales</taxon>
        <taxon>Rhodanobacteraceae</taxon>
        <taxon>Rhodanobacter</taxon>
    </lineage>
</organism>
<keyword evidence="8" id="KW-1185">Reference proteome</keyword>
<dbReference type="NCBIfam" id="TIGR00071">
    <property type="entry name" value="hisT_truA"/>
    <property type="match status" value="1"/>
</dbReference>
<comment type="catalytic activity">
    <reaction evidence="4 5">
        <text>uridine(38/39/40) in tRNA = pseudouridine(38/39/40) in tRNA</text>
        <dbReference type="Rhea" id="RHEA:22376"/>
        <dbReference type="Rhea" id="RHEA-COMP:10085"/>
        <dbReference type="Rhea" id="RHEA-COMP:10087"/>
        <dbReference type="ChEBI" id="CHEBI:65314"/>
        <dbReference type="ChEBI" id="CHEBI:65315"/>
        <dbReference type="EC" id="5.4.99.12"/>
    </reaction>
</comment>
<dbReference type="CDD" id="cd02570">
    <property type="entry name" value="PseudoU_synth_EcTruA"/>
    <property type="match status" value="1"/>
</dbReference>
<gene>
    <name evidence="4" type="primary">truA</name>
    <name evidence="7" type="ORF">ABIE04_000422</name>
</gene>
<dbReference type="PANTHER" id="PTHR11142:SF0">
    <property type="entry name" value="TRNA PSEUDOURIDINE SYNTHASE-LIKE 1"/>
    <property type="match status" value="1"/>
</dbReference>
<comment type="caution">
    <text evidence="7">The sequence shown here is derived from an EMBL/GenBank/DDBJ whole genome shotgun (WGS) entry which is preliminary data.</text>
</comment>
<reference evidence="7 8" key="1">
    <citation type="submission" date="2024-06" db="EMBL/GenBank/DDBJ databases">
        <title>Sorghum-associated microbial communities from plants grown in Nebraska, USA.</title>
        <authorList>
            <person name="Schachtman D."/>
        </authorList>
    </citation>
    <scope>NUCLEOTIDE SEQUENCE [LARGE SCALE GENOMIC DNA]</scope>
    <source>
        <strain evidence="7 8">1757</strain>
    </source>
</reference>
<dbReference type="InterPro" id="IPR020097">
    <property type="entry name" value="PsdUridine_synth_TruA_a/b_dom"/>
</dbReference>
<dbReference type="Gene3D" id="3.30.70.660">
    <property type="entry name" value="Pseudouridine synthase I, catalytic domain, C-terminal subdomain"/>
    <property type="match status" value="1"/>
</dbReference>
<dbReference type="Proteomes" id="UP001549251">
    <property type="component" value="Unassembled WGS sequence"/>
</dbReference>
<protein>
    <recommendedName>
        <fullName evidence="4">tRNA pseudouridine synthase A</fullName>
        <ecNumber evidence="4">5.4.99.12</ecNumber>
    </recommendedName>
    <alternativeName>
        <fullName evidence="4">tRNA pseudouridine(38-40) synthase</fullName>
    </alternativeName>
    <alternativeName>
        <fullName evidence="4">tRNA pseudouridylate synthase I</fullName>
    </alternativeName>
    <alternativeName>
        <fullName evidence="4">tRNA-uridine isomerase I</fullName>
    </alternativeName>
</protein>
<dbReference type="InterPro" id="IPR001406">
    <property type="entry name" value="PsdUridine_synth_TruA"/>
</dbReference>